<organism evidence="2">
    <name type="scientific">uncultured Rubrobacteraceae bacterium</name>
    <dbReference type="NCBI Taxonomy" id="349277"/>
    <lineage>
        <taxon>Bacteria</taxon>
        <taxon>Bacillati</taxon>
        <taxon>Actinomycetota</taxon>
        <taxon>Rubrobacteria</taxon>
        <taxon>Rubrobacterales</taxon>
        <taxon>Rubrobacteraceae</taxon>
        <taxon>environmental samples</taxon>
    </lineage>
</organism>
<evidence type="ECO:0000313" key="2">
    <source>
        <dbReference type="EMBL" id="CAA9446609.1"/>
    </source>
</evidence>
<feature type="compositionally biased region" description="Basic residues" evidence="1">
    <location>
        <begin position="77"/>
        <end position="93"/>
    </location>
</feature>
<dbReference type="GO" id="GO:0016829">
    <property type="term" value="F:lyase activity"/>
    <property type="evidence" value="ECO:0007669"/>
    <property type="project" value="UniProtKB-KW"/>
</dbReference>
<sequence length="119" mass="12928">AGSRGDPRVGLRAEQALLRESPLPARLRPDYGAHPRGSGVPAVGQAGLLGLPKRAGPRRPRRLRRRSPRGGGGLPRGGHRGGRARQRRSRASHRIPPDLLRGLRSRPGRQQHRGGPLRL</sequence>
<accession>A0A6J4QQM0</accession>
<dbReference type="AlphaFoldDB" id="A0A6J4QQM0"/>
<gene>
    <name evidence="2" type="ORF">AVDCRST_MAG01-01-4148</name>
</gene>
<evidence type="ECO:0000256" key="1">
    <source>
        <dbReference type="SAM" id="MobiDB-lite"/>
    </source>
</evidence>
<feature type="compositionally biased region" description="Basic residues" evidence="1">
    <location>
        <begin position="55"/>
        <end position="68"/>
    </location>
</feature>
<protein>
    <submittedName>
        <fullName evidence="2">Lactoylglutathione lyase and related lyases</fullName>
    </submittedName>
</protein>
<proteinExistence type="predicted"/>
<feature type="compositionally biased region" description="Basic residues" evidence="1">
    <location>
        <begin position="103"/>
        <end position="112"/>
    </location>
</feature>
<feature type="region of interest" description="Disordered" evidence="1">
    <location>
        <begin position="20"/>
        <end position="119"/>
    </location>
</feature>
<dbReference type="EMBL" id="CADCUW010000537">
    <property type="protein sequence ID" value="CAA9446609.1"/>
    <property type="molecule type" value="Genomic_DNA"/>
</dbReference>
<keyword evidence="2" id="KW-0456">Lyase</keyword>
<name>A0A6J4QQM0_9ACTN</name>
<feature type="non-terminal residue" evidence="2">
    <location>
        <position position="1"/>
    </location>
</feature>
<reference evidence="2" key="1">
    <citation type="submission" date="2020-02" db="EMBL/GenBank/DDBJ databases">
        <authorList>
            <person name="Meier V. D."/>
        </authorList>
    </citation>
    <scope>NUCLEOTIDE SEQUENCE</scope>
    <source>
        <strain evidence="2">AVDCRST_MAG01</strain>
    </source>
</reference>
<feature type="non-terminal residue" evidence="2">
    <location>
        <position position="119"/>
    </location>
</feature>